<dbReference type="InterPro" id="IPR036397">
    <property type="entry name" value="RNaseH_sf"/>
</dbReference>
<dbReference type="AlphaFoldDB" id="A0AAD9UUL6"/>
<dbReference type="PANTHER" id="PTHR37984:SF11">
    <property type="entry name" value="INTEGRASE CATALYTIC DOMAIN-CONTAINING PROTEIN"/>
    <property type="match status" value="1"/>
</dbReference>
<dbReference type="Proteomes" id="UP001249851">
    <property type="component" value="Unassembled WGS sequence"/>
</dbReference>
<dbReference type="InterPro" id="IPR001584">
    <property type="entry name" value="Integrase_cat-core"/>
</dbReference>
<dbReference type="Gene3D" id="3.30.420.10">
    <property type="entry name" value="Ribonuclease H-like superfamily/Ribonuclease H"/>
    <property type="match status" value="1"/>
</dbReference>
<organism evidence="2 3">
    <name type="scientific">Acropora cervicornis</name>
    <name type="common">Staghorn coral</name>
    <dbReference type="NCBI Taxonomy" id="6130"/>
    <lineage>
        <taxon>Eukaryota</taxon>
        <taxon>Metazoa</taxon>
        <taxon>Cnidaria</taxon>
        <taxon>Anthozoa</taxon>
        <taxon>Hexacorallia</taxon>
        <taxon>Scleractinia</taxon>
        <taxon>Astrocoeniina</taxon>
        <taxon>Acroporidae</taxon>
        <taxon>Acropora</taxon>
    </lineage>
</organism>
<dbReference type="InterPro" id="IPR050951">
    <property type="entry name" value="Retrovirus_Pol_polyprotein"/>
</dbReference>
<evidence type="ECO:0000259" key="1">
    <source>
        <dbReference type="PROSITE" id="PS50994"/>
    </source>
</evidence>
<dbReference type="InterPro" id="IPR012337">
    <property type="entry name" value="RNaseH-like_sf"/>
</dbReference>
<dbReference type="GO" id="GO:0015074">
    <property type="term" value="P:DNA integration"/>
    <property type="evidence" value="ECO:0007669"/>
    <property type="project" value="InterPro"/>
</dbReference>
<dbReference type="InterPro" id="IPR041577">
    <property type="entry name" value="RT_RNaseH_2"/>
</dbReference>
<name>A0AAD9UUL6_ACRCE</name>
<reference evidence="2" key="1">
    <citation type="journal article" date="2023" name="G3 (Bethesda)">
        <title>Whole genome assembly and annotation of the endangered Caribbean coral Acropora cervicornis.</title>
        <authorList>
            <person name="Selwyn J.D."/>
            <person name="Vollmer S.V."/>
        </authorList>
    </citation>
    <scope>NUCLEOTIDE SEQUENCE</scope>
    <source>
        <strain evidence="2">K2</strain>
    </source>
</reference>
<proteinExistence type="predicted"/>
<dbReference type="GO" id="GO:0003676">
    <property type="term" value="F:nucleic acid binding"/>
    <property type="evidence" value="ECO:0007669"/>
    <property type="project" value="InterPro"/>
</dbReference>
<comment type="caution">
    <text evidence="2">The sequence shown here is derived from an EMBL/GenBank/DDBJ whole genome shotgun (WGS) entry which is preliminary data.</text>
</comment>
<evidence type="ECO:0000313" key="2">
    <source>
        <dbReference type="EMBL" id="KAK2550546.1"/>
    </source>
</evidence>
<sequence>MADNDPQEVDTGNFVETAEEAEGDEYAFIESRGNQSVLTLNIGDVQNIKFFIDSGASCIVIDRELWENLKENKVNRVSRKCQKRLFAYHGSKEPLKIAGGSTTCVQLGSQSIDAGDMATRLRVPKTVDPTIVNTVEEKDPIYGSTQEEHDACLKRVLQKIKDKGLTLNKEKCMFQMFMALLSARGIGPTKTKVDAVRNAKRPESVSEVRSFLGLANYCGKLIPDLATIADLLRKVTRQNEPFVWINEREHSFNTLKGRLTNAEILGYFDVNPKTAIIADTSPIGLGALLVRTENGTPEIETIKCRLRTKLWWAGLDKDVEEICKACYPCQVVGALNPPEPVKTTQLPSGPWQHLAADLMTPRLPSGNHTFVVVDYYSRYIELQVMTSTTADKIIASLEKIFLTHGLPISISTDNGSRFASEEFRKFIGITHRRTTSLWPQASGKVERQKRSLLKRIRIAPPEKKKWKEELGAYLTVYRTTPHSTTGESLAELMFGRKLLTSLPGVDENKEGDLEVRDKNSVAKEKGKVYNDQKSKAKTSEIKEGDQVLLKHNALSKMALPFEPHPYRVVSKAGSGVTVKSLSGVQYHRNSSHLKVFDGSKLLRESQEEKGQKGETQVSHGEFLVDPIVETFDEPTCEEEVDTARYS</sequence>
<reference evidence="2" key="2">
    <citation type="journal article" date="2023" name="Science">
        <title>Genomic signatures of disease resistance in endangered staghorn corals.</title>
        <authorList>
            <person name="Vollmer S.V."/>
            <person name="Selwyn J.D."/>
            <person name="Despard B.A."/>
            <person name="Roesel C.L."/>
        </authorList>
    </citation>
    <scope>NUCLEOTIDE SEQUENCE</scope>
    <source>
        <strain evidence="2">K2</strain>
    </source>
</reference>
<dbReference type="Gene3D" id="1.10.340.70">
    <property type="match status" value="1"/>
</dbReference>
<dbReference type="FunFam" id="3.30.420.10:FF:000063">
    <property type="entry name" value="Retrovirus-related Pol polyprotein from transposon 297-like Protein"/>
    <property type="match status" value="1"/>
</dbReference>
<dbReference type="Gene3D" id="3.30.70.270">
    <property type="match status" value="2"/>
</dbReference>
<dbReference type="PROSITE" id="PS50994">
    <property type="entry name" value="INTEGRASE"/>
    <property type="match status" value="1"/>
</dbReference>
<feature type="domain" description="Integrase catalytic" evidence="1">
    <location>
        <begin position="346"/>
        <end position="497"/>
    </location>
</feature>
<dbReference type="Pfam" id="PF00665">
    <property type="entry name" value="rve"/>
    <property type="match status" value="1"/>
</dbReference>
<protein>
    <recommendedName>
        <fullName evidence="1">Integrase catalytic domain-containing protein</fullName>
    </recommendedName>
</protein>
<accession>A0AAD9UUL6</accession>
<dbReference type="SUPFAM" id="SSF56672">
    <property type="entry name" value="DNA/RNA polymerases"/>
    <property type="match status" value="1"/>
</dbReference>
<gene>
    <name evidence="2" type="ORF">P5673_028746</name>
</gene>
<dbReference type="Pfam" id="PF17919">
    <property type="entry name" value="RT_RNaseH_2"/>
    <property type="match status" value="1"/>
</dbReference>
<dbReference type="SUPFAM" id="SSF53098">
    <property type="entry name" value="Ribonuclease H-like"/>
    <property type="match status" value="1"/>
</dbReference>
<dbReference type="InterPro" id="IPR043128">
    <property type="entry name" value="Rev_trsase/Diguanyl_cyclase"/>
</dbReference>
<dbReference type="InterPro" id="IPR041588">
    <property type="entry name" value="Integrase_H2C2"/>
</dbReference>
<evidence type="ECO:0000313" key="3">
    <source>
        <dbReference type="Proteomes" id="UP001249851"/>
    </source>
</evidence>
<dbReference type="PANTHER" id="PTHR37984">
    <property type="entry name" value="PROTEIN CBG26694"/>
    <property type="match status" value="1"/>
</dbReference>
<dbReference type="Pfam" id="PF17921">
    <property type="entry name" value="Integrase_H2C2"/>
    <property type="match status" value="1"/>
</dbReference>
<dbReference type="InterPro" id="IPR043502">
    <property type="entry name" value="DNA/RNA_pol_sf"/>
</dbReference>
<keyword evidence="3" id="KW-1185">Reference proteome</keyword>
<dbReference type="EMBL" id="JARQWQ010000109">
    <property type="protein sequence ID" value="KAK2550546.1"/>
    <property type="molecule type" value="Genomic_DNA"/>
</dbReference>
<dbReference type="FunFam" id="3.30.70.270:FF:000063">
    <property type="entry name" value="Zinc knuckle domaincontaining protein"/>
    <property type="match status" value="1"/>
</dbReference>